<dbReference type="RefSeq" id="WP_167226530.1">
    <property type="nucleotide sequence ID" value="NZ_VUYU01000011.1"/>
</dbReference>
<comment type="caution">
    <text evidence="1">The sequence shown here is derived from an EMBL/GenBank/DDBJ whole genome shotgun (WGS) entry which is preliminary data.</text>
</comment>
<proteinExistence type="predicted"/>
<sequence length="98" mass="11249">MIFLTVKNWDTFQHYGKRNPPWIKLHRALLDDYSFCALPDISKAHLMLVWLYASQHNGRVPQDPAFLEKKLSCENLNLDALIASGFLIRLHGASEVQA</sequence>
<evidence type="ECO:0000313" key="1">
    <source>
        <dbReference type="EMBL" id="NHZ35338.1"/>
    </source>
</evidence>
<dbReference type="EMBL" id="VUYU01000011">
    <property type="protein sequence ID" value="NHZ35338.1"/>
    <property type="molecule type" value="Genomic_DNA"/>
</dbReference>
<protein>
    <submittedName>
        <fullName evidence="1">Uncharacterized protein</fullName>
    </submittedName>
</protein>
<accession>A0ABX0LKE4</accession>
<name>A0ABX0LKE4_9BURK</name>
<dbReference type="Proteomes" id="UP000785613">
    <property type="component" value="Unassembled WGS sequence"/>
</dbReference>
<gene>
    <name evidence="1" type="ORF">F0185_17360</name>
</gene>
<organism evidence="1 2">
    <name type="scientific">Massilia rubra</name>
    <dbReference type="NCBI Taxonomy" id="2607910"/>
    <lineage>
        <taxon>Bacteria</taxon>
        <taxon>Pseudomonadati</taxon>
        <taxon>Pseudomonadota</taxon>
        <taxon>Betaproteobacteria</taxon>
        <taxon>Burkholderiales</taxon>
        <taxon>Oxalobacteraceae</taxon>
        <taxon>Telluria group</taxon>
        <taxon>Massilia</taxon>
    </lineage>
</organism>
<evidence type="ECO:0000313" key="2">
    <source>
        <dbReference type="Proteomes" id="UP000785613"/>
    </source>
</evidence>
<reference evidence="1 2" key="1">
    <citation type="submission" date="2019-09" db="EMBL/GenBank/DDBJ databases">
        <title>Taxonomy of Antarctic Massilia spp.: description of Massilia rubra sp. nov., Massilia aquatica sp. nov., Massilia mucilaginosa sp. nov., Massilia frigida sp. nov. isolated from streams, lakes and regoliths.</title>
        <authorList>
            <person name="Holochova P."/>
            <person name="Sedlacek I."/>
            <person name="Kralova S."/>
            <person name="Maslanova I."/>
            <person name="Busse H.-J."/>
            <person name="Stankova E."/>
            <person name="Vrbovska V."/>
            <person name="Kovarovic V."/>
            <person name="Bartak M."/>
            <person name="Svec P."/>
            <person name="Pantucek R."/>
        </authorList>
    </citation>
    <scope>NUCLEOTIDE SEQUENCE [LARGE SCALE GENOMIC DNA]</scope>
    <source>
        <strain evidence="1 2">CCM 8692</strain>
    </source>
</reference>
<keyword evidence="2" id="KW-1185">Reference proteome</keyword>